<dbReference type="GO" id="GO:0031012">
    <property type="term" value="C:extracellular matrix"/>
    <property type="evidence" value="ECO:0007669"/>
    <property type="project" value="TreeGrafter"/>
</dbReference>
<dbReference type="EMBL" id="GEEE01008908">
    <property type="protein sequence ID" value="JAP54317.1"/>
    <property type="molecule type" value="Transcribed_RNA"/>
</dbReference>
<dbReference type="PANTHER" id="PTHR33395:SF22">
    <property type="entry name" value="REVERSE TRANSCRIPTASE DOMAIN-CONTAINING PROTEIN"/>
    <property type="match status" value="1"/>
</dbReference>
<dbReference type="GO" id="GO:0004527">
    <property type="term" value="F:exonuclease activity"/>
    <property type="evidence" value="ECO:0007669"/>
    <property type="project" value="UniProtKB-KW"/>
</dbReference>
<dbReference type="PANTHER" id="PTHR33395">
    <property type="entry name" value="TRANSCRIPTASE, PUTATIVE-RELATED-RELATED"/>
    <property type="match status" value="1"/>
</dbReference>
<reference evidence="2" key="1">
    <citation type="submission" date="2016-01" db="EMBL/GenBank/DDBJ databases">
        <title>Reference transcriptome for the parasite Schistocephalus solidus: insights into the molecular evolution of parasitism.</title>
        <authorList>
            <person name="Hebert F.O."/>
            <person name="Grambauer S."/>
            <person name="Barber I."/>
            <person name="Landry C.R."/>
            <person name="Aubin-Horth N."/>
        </authorList>
    </citation>
    <scope>NUCLEOTIDE SEQUENCE</scope>
</reference>
<gene>
    <name evidence="2" type="ORF">TR165220</name>
</gene>
<keyword evidence="2" id="KW-0269">Exonuclease</keyword>
<dbReference type="Pfam" id="PF03372">
    <property type="entry name" value="Exo_endo_phos"/>
    <property type="match status" value="1"/>
</dbReference>
<feature type="non-terminal residue" evidence="2">
    <location>
        <position position="1"/>
    </location>
</feature>
<dbReference type="InterPro" id="IPR036691">
    <property type="entry name" value="Endo/exonu/phosph_ase_sf"/>
</dbReference>
<sequence>LSFPPPYFTPIHPHQARMIPPFFPVQGGSTRPQRSVAREPLDELATLPKKQPPCPLKLFVLNARSLLNKMPLLQTLVFVHCPDIVIVTETWATPSVADPELSLIGYNCTRNDRRNSRGGGSCIYIKQALQFRTLDHPQFTAVDESCWLQITLKNRNTLLIGCVYCPPNTSEDFDLRLSQAFHAAVDLNFKYCLIAGDFNLPDIRWFPVPSGPRKFEDFLEAVDIGMWTQVVDFPTRGSSILDLIFCRGCLPLTVSSLGPLGSSDHDIVVSTLQLETDETPSKKYSFFFDFRLALSTELLIHLNSHDWTNFFMCQDVNTCTGMLYQVLDPLISRFVPRKKLINVADEVYLPLSFRRRLRKLSRRFHLQN</sequence>
<feature type="non-terminal residue" evidence="2">
    <location>
        <position position="368"/>
    </location>
</feature>
<keyword evidence="2" id="KW-0378">Hydrolase</keyword>
<evidence type="ECO:0000313" key="2">
    <source>
        <dbReference type="EMBL" id="JAP54317.1"/>
    </source>
</evidence>
<dbReference type="GO" id="GO:0007508">
    <property type="term" value="P:larval heart development"/>
    <property type="evidence" value="ECO:0007669"/>
    <property type="project" value="TreeGrafter"/>
</dbReference>
<dbReference type="SUPFAM" id="SSF56219">
    <property type="entry name" value="DNase I-like"/>
    <property type="match status" value="1"/>
</dbReference>
<accession>A0A0X3PW43</accession>
<dbReference type="GO" id="GO:0061343">
    <property type="term" value="P:cell adhesion involved in heart morphogenesis"/>
    <property type="evidence" value="ECO:0007669"/>
    <property type="project" value="TreeGrafter"/>
</dbReference>
<dbReference type="InterPro" id="IPR005135">
    <property type="entry name" value="Endo/exonuclease/phosphatase"/>
</dbReference>
<keyword evidence="2" id="KW-0540">Nuclease</keyword>
<dbReference type="Gene3D" id="3.60.10.10">
    <property type="entry name" value="Endonuclease/exonuclease/phosphatase"/>
    <property type="match status" value="1"/>
</dbReference>
<name>A0A0X3PW43_SCHSO</name>
<proteinExistence type="predicted"/>
<evidence type="ECO:0000259" key="1">
    <source>
        <dbReference type="Pfam" id="PF03372"/>
    </source>
</evidence>
<organism evidence="2">
    <name type="scientific">Schistocephalus solidus</name>
    <name type="common">Tapeworm</name>
    <dbReference type="NCBI Taxonomy" id="70667"/>
    <lineage>
        <taxon>Eukaryota</taxon>
        <taxon>Metazoa</taxon>
        <taxon>Spiralia</taxon>
        <taxon>Lophotrochozoa</taxon>
        <taxon>Platyhelminthes</taxon>
        <taxon>Cestoda</taxon>
        <taxon>Eucestoda</taxon>
        <taxon>Diphyllobothriidea</taxon>
        <taxon>Diphyllobothriidae</taxon>
        <taxon>Schistocephalus</taxon>
    </lineage>
</organism>
<keyword evidence="2" id="KW-0255">Endonuclease</keyword>
<protein>
    <submittedName>
        <fullName evidence="2">Endonuclease/Exonuclease/phosphatase family</fullName>
    </submittedName>
</protein>
<feature type="domain" description="Endonuclease/exonuclease/phosphatase" evidence="1">
    <location>
        <begin position="82"/>
        <end position="265"/>
    </location>
</feature>
<dbReference type="AlphaFoldDB" id="A0A0X3PW43"/>
<dbReference type="GO" id="GO:0004519">
    <property type="term" value="F:endonuclease activity"/>
    <property type="evidence" value="ECO:0007669"/>
    <property type="project" value="UniProtKB-KW"/>
</dbReference>